<dbReference type="InterPro" id="IPR029044">
    <property type="entry name" value="Nucleotide-diphossugar_trans"/>
</dbReference>
<name>A0A7V4G6S5_9BACT</name>
<dbReference type="AlphaFoldDB" id="A0A7V4G6S5"/>
<gene>
    <name evidence="2" type="ORF">ENT08_01620</name>
</gene>
<dbReference type="InterPro" id="IPR005835">
    <property type="entry name" value="NTP_transferase_dom"/>
</dbReference>
<accession>A0A7V4G6S5</accession>
<organism evidence="2">
    <name type="scientific">Desulfobacca acetoxidans</name>
    <dbReference type="NCBI Taxonomy" id="60893"/>
    <lineage>
        <taxon>Bacteria</taxon>
        <taxon>Pseudomonadati</taxon>
        <taxon>Thermodesulfobacteriota</taxon>
        <taxon>Desulfobaccia</taxon>
        <taxon>Desulfobaccales</taxon>
        <taxon>Desulfobaccaceae</taxon>
        <taxon>Desulfobacca</taxon>
    </lineage>
</organism>
<keyword evidence="2" id="KW-0548">Nucleotidyltransferase</keyword>
<proteinExistence type="predicted"/>
<dbReference type="Gene3D" id="2.160.10.10">
    <property type="entry name" value="Hexapeptide repeat proteins"/>
    <property type="match status" value="1"/>
</dbReference>
<dbReference type="EMBL" id="DSXI01000092">
    <property type="protein sequence ID" value="HGS04435.1"/>
    <property type="molecule type" value="Genomic_DNA"/>
</dbReference>
<dbReference type="GO" id="GO:0008879">
    <property type="term" value="F:glucose-1-phosphate thymidylyltransferase activity"/>
    <property type="evidence" value="ECO:0007669"/>
    <property type="project" value="UniProtKB-EC"/>
</dbReference>
<evidence type="ECO:0000313" key="2">
    <source>
        <dbReference type="EMBL" id="HGS04435.1"/>
    </source>
</evidence>
<dbReference type="NCBIfam" id="TIGR01208">
    <property type="entry name" value="rmlA_long"/>
    <property type="match status" value="1"/>
</dbReference>
<dbReference type="CDD" id="cd04189">
    <property type="entry name" value="G1P_TT_long"/>
    <property type="match status" value="1"/>
</dbReference>
<keyword evidence="2" id="KW-0808">Transferase</keyword>
<dbReference type="PANTHER" id="PTHR42883">
    <property type="entry name" value="GLUCOSE-1-PHOSPHATE THYMIDYLTRANSFERASE"/>
    <property type="match status" value="1"/>
</dbReference>
<dbReference type="EC" id="2.7.7.24" evidence="2"/>
<dbReference type="SUPFAM" id="SSF53448">
    <property type="entry name" value="Nucleotide-diphospho-sugar transferases"/>
    <property type="match status" value="1"/>
</dbReference>
<dbReference type="PANTHER" id="PTHR42883:SF2">
    <property type="entry name" value="THYMIDYLYLTRANSFERASE"/>
    <property type="match status" value="1"/>
</dbReference>
<feature type="domain" description="Nucleotidyl transferase" evidence="1">
    <location>
        <begin position="2"/>
        <end position="237"/>
    </location>
</feature>
<evidence type="ECO:0000259" key="1">
    <source>
        <dbReference type="Pfam" id="PF00483"/>
    </source>
</evidence>
<sequence length="354" mass="38404">MKGLVLSGGKGTRLRPLTHTAAKQLVPVANKPILFYVIENLAGAGVREVGIIISPETGELVREAVGDGSRFGVEVTYILQDRPGGLAHAVKTARGFLKDSPFVMYLGDNLIGNGIGGFLEAFQREALDALVLLKEVDDPRQFGIAELDGNRRLKRLVEKPADPPTNLALVGVYFFGTAIHGAIDTLTPSRRGELEITDAIQTLLVSGKKVDWRRLTGWWLDTGKKDDLLTANTQVLDEWCRREILGEVDEASQVMGRVSLGAGSRVIRSTIRGPVVIGENCLIEGSFIGPFTSIGDNSTVENSVIEHSVLLSGVTISQVDRLEDSLLGKNARVSKHHRQRSLQLLLGDDTVVEL</sequence>
<dbReference type="Gene3D" id="3.90.550.10">
    <property type="entry name" value="Spore Coat Polysaccharide Biosynthesis Protein SpsA, Chain A"/>
    <property type="match status" value="1"/>
</dbReference>
<dbReference type="InterPro" id="IPR005908">
    <property type="entry name" value="G1P_thy_trans_l"/>
</dbReference>
<reference evidence="2" key="1">
    <citation type="journal article" date="2020" name="mSystems">
        <title>Genome- and Community-Level Interaction Insights into Carbon Utilization and Element Cycling Functions of Hydrothermarchaeota in Hydrothermal Sediment.</title>
        <authorList>
            <person name="Zhou Z."/>
            <person name="Liu Y."/>
            <person name="Xu W."/>
            <person name="Pan J."/>
            <person name="Luo Z.H."/>
            <person name="Li M."/>
        </authorList>
    </citation>
    <scope>NUCLEOTIDE SEQUENCE [LARGE SCALE GENOMIC DNA]</scope>
    <source>
        <strain evidence="2">SpSt-548</strain>
    </source>
</reference>
<protein>
    <submittedName>
        <fullName evidence="2">Glucose-1-phosphate thymidylyltransferase</fullName>
        <ecNumber evidence="2">2.7.7.24</ecNumber>
    </submittedName>
</protein>
<dbReference type="Pfam" id="PF00483">
    <property type="entry name" value="NTP_transferase"/>
    <property type="match status" value="1"/>
</dbReference>
<comment type="caution">
    <text evidence="2">The sequence shown here is derived from an EMBL/GenBank/DDBJ whole genome shotgun (WGS) entry which is preliminary data.</text>
</comment>